<organism evidence="1 2">
    <name type="scientific">Pseudocercospora eumusae</name>
    <dbReference type="NCBI Taxonomy" id="321146"/>
    <lineage>
        <taxon>Eukaryota</taxon>
        <taxon>Fungi</taxon>
        <taxon>Dikarya</taxon>
        <taxon>Ascomycota</taxon>
        <taxon>Pezizomycotina</taxon>
        <taxon>Dothideomycetes</taxon>
        <taxon>Dothideomycetidae</taxon>
        <taxon>Mycosphaerellales</taxon>
        <taxon>Mycosphaerellaceae</taxon>
        <taxon>Pseudocercospora</taxon>
    </lineage>
</organism>
<protein>
    <submittedName>
        <fullName evidence="1">Uncharacterized protein</fullName>
    </submittedName>
</protein>
<keyword evidence="2" id="KW-1185">Reference proteome</keyword>
<evidence type="ECO:0000313" key="1">
    <source>
        <dbReference type="EMBL" id="KXT00837.1"/>
    </source>
</evidence>
<dbReference type="Proteomes" id="UP000070133">
    <property type="component" value="Unassembled WGS sequence"/>
</dbReference>
<reference evidence="1 2" key="1">
    <citation type="submission" date="2015-07" db="EMBL/GenBank/DDBJ databases">
        <title>Comparative genomics of the Sigatoka disease complex on banana suggests a link between parallel evolutionary changes in Pseudocercospora fijiensis and Pseudocercospora eumusae and increased virulence on the banana host.</title>
        <authorList>
            <person name="Chang T.-C."/>
            <person name="Salvucci A."/>
            <person name="Crous P.W."/>
            <person name="Stergiopoulos I."/>
        </authorList>
    </citation>
    <scope>NUCLEOTIDE SEQUENCE [LARGE SCALE GENOMIC DNA]</scope>
    <source>
        <strain evidence="1 2">CBS 114824</strain>
    </source>
</reference>
<sequence length="77" mass="9006">MPGGKIQPATVKEDQFRMVLARALFIVLLMAGENDERSNWLDQRCIEELMSEVEMGMWCIYWARQVCPERLPERMSA</sequence>
<gene>
    <name evidence="1" type="ORF">AC578_986</name>
</gene>
<dbReference type="EMBL" id="LFZN01000066">
    <property type="protein sequence ID" value="KXT00837.1"/>
    <property type="molecule type" value="Genomic_DNA"/>
</dbReference>
<comment type="caution">
    <text evidence="1">The sequence shown here is derived from an EMBL/GenBank/DDBJ whole genome shotgun (WGS) entry which is preliminary data.</text>
</comment>
<accession>A0A139HEI3</accession>
<dbReference type="AlphaFoldDB" id="A0A139HEI3"/>
<evidence type="ECO:0000313" key="2">
    <source>
        <dbReference type="Proteomes" id="UP000070133"/>
    </source>
</evidence>
<proteinExistence type="predicted"/>
<name>A0A139HEI3_9PEZI</name>